<dbReference type="Gene3D" id="3.10.28.10">
    <property type="entry name" value="Homing endonucleases"/>
    <property type="match status" value="1"/>
</dbReference>
<dbReference type="GO" id="GO:0016539">
    <property type="term" value="P:intein-mediated protein splicing"/>
    <property type="evidence" value="ECO:0007669"/>
    <property type="project" value="InterPro"/>
</dbReference>
<dbReference type="AlphaFoldDB" id="A0A6C0JS51"/>
<dbReference type="InterPro" id="IPR004042">
    <property type="entry name" value="Intein_endonuc_central"/>
</dbReference>
<feature type="domain" description="DOD-type homing endonuclease" evidence="2">
    <location>
        <begin position="177"/>
        <end position="314"/>
    </location>
</feature>
<dbReference type="GO" id="GO:0004519">
    <property type="term" value="F:endonuclease activity"/>
    <property type="evidence" value="ECO:0007669"/>
    <property type="project" value="InterPro"/>
</dbReference>
<accession>A0A6C0JS51</accession>
<dbReference type="Pfam" id="PF14528">
    <property type="entry name" value="LAGLIDADG_3"/>
    <property type="match status" value="1"/>
</dbReference>
<evidence type="ECO:0000313" key="3">
    <source>
        <dbReference type="EMBL" id="QHU08399.1"/>
    </source>
</evidence>
<proteinExistence type="predicted"/>
<organism evidence="3">
    <name type="scientific">viral metagenome</name>
    <dbReference type="NCBI Taxonomy" id="1070528"/>
    <lineage>
        <taxon>unclassified sequences</taxon>
        <taxon>metagenomes</taxon>
        <taxon>organismal metagenomes</taxon>
    </lineage>
</organism>
<protein>
    <recommendedName>
        <fullName evidence="2">DOD-type homing endonuclease domain-containing protein</fullName>
    </recommendedName>
</protein>
<dbReference type="PRINTS" id="PR00379">
    <property type="entry name" value="INTEIN"/>
</dbReference>
<dbReference type="InterPro" id="IPR006142">
    <property type="entry name" value="INTEIN"/>
</dbReference>
<dbReference type="PROSITE" id="PS50819">
    <property type="entry name" value="INTEIN_ENDONUCLEASE"/>
    <property type="match status" value="1"/>
</dbReference>
<reference evidence="3" key="1">
    <citation type="journal article" date="2020" name="Nature">
        <title>Giant virus diversity and host interactions through global metagenomics.</title>
        <authorList>
            <person name="Schulz F."/>
            <person name="Roux S."/>
            <person name="Paez-Espino D."/>
            <person name="Jungbluth S."/>
            <person name="Walsh D.A."/>
            <person name="Denef V.J."/>
            <person name="McMahon K.D."/>
            <person name="Konstantinidis K.T."/>
            <person name="Eloe-Fadrosh E.A."/>
            <person name="Kyrpides N.C."/>
            <person name="Woyke T."/>
        </authorList>
    </citation>
    <scope>NUCLEOTIDE SEQUENCE</scope>
    <source>
        <strain evidence="3">GVMAG-S-1062768-28</strain>
    </source>
</reference>
<dbReference type="InterPro" id="IPR004860">
    <property type="entry name" value="LAGLIDADG_dom"/>
</dbReference>
<dbReference type="InterPro" id="IPR027434">
    <property type="entry name" value="Homing_endonucl"/>
</dbReference>
<evidence type="ECO:0000259" key="2">
    <source>
        <dbReference type="PROSITE" id="PS50819"/>
    </source>
</evidence>
<name>A0A6C0JS51_9ZZZZ</name>
<feature type="region of interest" description="Disordered" evidence="1">
    <location>
        <begin position="365"/>
        <end position="410"/>
    </location>
</feature>
<dbReference type="SUPFAM" id="SSF55608">
    <property type="entry name" value="Homing endonucleases"/>
    <property type="match status" value="2"/>
</dbReference>
<dbReference type="EMBL" id="MN740696">
    <property type="protein sequence ID" value="QHU08399.1"/>
    <property type="molecule type" value="Genomic_DNA"/>
</dbReference>
<sequence>MTNEFYPFEIDVSEFARRSKKIVTVHCQFAVAPTCPGVRTIQYDSARKSIENNDGKYKCRFCSTFLQRVSNDNKFDNITTNTDNEFFPFEIDVSELTYGSNKRVNVHCEFAVSPICSGIRTIQYRSVRKSMLKYDGKYKCSTCVNFLSRGRNHSSCKYKTVDDSLMKNIDSEEKAYFLGWIASDGYINKEYISIKIHKNDIKMIETLRDFICKELPLFYRTSGENCVGFKINSKEMVEDMCRHLKIKPGKKSRTVGFPDLDSDKLTLAFIRGLFDGDGTLTPLAGNNNQRACSIASISETMKKSIKIFFSKFDIYCYISPDKVNFCGVNSLNFLKGIYTNAKPHLVLARKFARYQLHLKWLPKKDQSKKVKATKPATKAATKPATKAATKSATKKPTSKPTTKPATKNRH</sequence>
<feature type="compositionally biased region" description="Low complexity" evidence="1">
    <location>
        <begin position="398"/>
        <end position="410"/>
    </location>
</feature>
<evidence type="ECO:0000256" key="1">
    <source>
        <dbReference type="SAM" id="MobiDB-lite"/>
    </source>
</evidence>
<feature type="compositionally biased region" description="Low complexity" evidence="1">
    <location>
        <begin position="373"/>
        <end position="391"/>
    </location>
</feature>